<name>A0A9D2R9R1_9FIRM</name>
<accession>A0A9D2R9R1</accession>
<evidence type="ECO:0000313" key="13">
    <source>
        <dbReference type="Proteomes" id="UP000823850"/>
    </source>
</evidence>
<dbReference type="SUPFAM" id="SSF55874">
    <property type="entry name" value="ATPase domain of HSP90 chaperone/DNA topoisomerase II/histidine kinase"/>
    <property type="match status" value="1"/>
</dbReference>
<dbReference type="SMART" id="SM00388">
    <property type="entry name" value="HisKA"/>
    <property type="match status" value="1"/>
</dbReference>
<dbReference type="InterPro" id="IPR036890">
    <property type="entry name" value="HATPase_C_sf"/>
</dbReference>
<dbReference type="Gene3D" id="1.10.287.130">
    <property type="match status" value="1"/>
</dbReference>
<keyword evidence="7 12" id="KW-0418">Kinase</keyword>
<keyword evidence="4" id="KW-0597">Phosphoprotein</keyword>
<dbReference type="Gene3D" id="6.10.340.10">
    <property type="match status" value="1"/>
</dbReference>
<protein>
    <recommendedName>
        <fullName evidence="3">histidine kinase</fullName>
        <ecNumber evidence="3">2.7.13.3</ecNumber>
    </recommendedName>
</protein>
<evidence type="ECO:0000256" key="1">
    <source>
        <dbReference type="ARBA" id="ARBA00000085"/>
    </source>
</evidence>
<dbReference type="AlphaFoldDB" id="A0A9D2R9R1"/>
<dbReference type="SUPFAM" id="SSF47384">
    <property type="entry name" value="Homodimeric domain of signal transducing histidine kinase"/>
    <property type="match status" value="1"/>
</dbReference>
<sequence>MGTIKKISLTKIFRRFLICLLGGLCLCVLIPFSVLLAASSEGLITLADNDERQTQALVPILTAAPDISQIQLPVGTKFLRLDKNYAYIDTNMNEGEKEKALEFARTGFMDTERGTQFIFVTREEEYIVLQYHIGSQYLDTRLDRFLPPPEILMISVMIISSLCMCTYLTVHFSKKLGKELKPILEATKEVEEQNLDFEIGHSRILEFENVIQSLDQMRNSLKKSLEQQWRSEMSQREQIASLAHDLKTPLTVIQGNIDLLEETALDEEQKNYTEYAMSGAEQMKEYIKILIDISRATAGYQMKKEEISFQQFWGHILSQGEWVCREKQVKLKPVRGYIPEKISGDSMLLERAVMNLISNASDYAPADSEVLLSADREGEYLRILVTDSGPGFSKEAMEHGRDKFYMGDKSRSSRLHYGMGLYIADRILQQHKGRLILRNSRRTGGGEAVIKIPL</sequence>
<comment type="caution">
    <text evidence="12">The sequence shown here is derived from an EMBL/GenBank/DDBJ whole genome shotgun (WGS) entry which is preliminary data.</text>
</comment>
<proteinExistence type="predicted"/>
<evidence type="ECO:0000256" key="2">
    <source>
        <dbReference type="ARBA" id="ARBA00004141"/>
    </source>
</evidence>
<evidence type="ECO:0000256" key="5">
    <source>
        <dbReference type="ARBA" id="ARBA00022679"/>
    </source>
</evidence>
<gene>
    <name evidence="12" type="ORF">H9913_03880</name>
</gene>
<evidence type="ECO:0000256" key="3">
    <source>
        <dbReference type="ARBA" id="ARBA00012438"/>
    </source>
</evidence>
<evidence type="ECO:0000259" key="11">
    <source>
        <dbReference type="PROSITE" id="PS50109"/>
    </source>
</evidence>
<dbReference type="CDD" id="cd00082">
    <property type="entry name" value="HisKA"/>
    <property type="match status" value="1"/>
</dbReference>
<dbReference type="PANTHER" id="PTHR45528:SF8">
    <property type="entry name" value="HISTIDINE KINASE"/>
    <property type="match status" value="1"/>
</dbReference>
<dbReference type="InterPro" id="IPR008358">
    <property type="entry name" value="Sig_transdc_His_kin/Pase_MprB"/>
</dbReference>
<organism evidence="12 13">
    <name type="scientific">Candidatus Blautia stercoripullorum</name>
    <dbReference type="NCBI Taxonomy" id="2838502"/>
    <lineage>
        <taxon>Bacteria</taxon>
        <taxon>Bacillati</taxon>
        <taxon>Bacillota</taxon>
        <taxon>Clostridia</taxon>
        <taxon>Lachnospirales</taxon>
        <taxon>Lachnospiraceae</taxon>
        <taxon>Blautia</taxon>
    </lineage>
</organism>
<dbReference type="GO" id="GO:0005886">
    <property type="term" value="C:plasma membrane"/>
    <property type="evidence" value="ECO:0007669"/>
    <property type="project" value="TreeGrafter"/>
</dbReference>
<keyword evidence="5" id="KW-0808">Transferase</keyword>
<keyword evidence="8" id="KW-1133">Transmembrane helix</keyword>
<dbReference type="PRINTS" id="PR01780">
    <property type="entry name" value="LANTIREGPROT"/>
</dbReference>
<comment type="subcellular location">
    <subcellularLocation>
        <location evidence="2">Membrane</location>
        <topology evidence="2">Multi-pass membrane protein</topology>
    </subcellularLocation>
</comment>
<dbReference type="InterPro" id="IPR036097">
    <property type="entry name" value="HisK_dim/P_sf"/>
</dbReference>
<dbReference type="InterPro" id="IPR003661">
    <property type="entry name" value="HisK_dim/P_dom"/>
</dbReference>
<dbReference type="InterPro" id="IPR050398">
    <property type="entry name" value="HssS/ArlS-like"/>
</dbReference>
<dbReference type="EC" id="2.7.13.3" evidence="3"/>
<reference evidence="12" key="2">
    <citation type="submission" date="2021-04" db="EMBL/GenBank/DDBJ databases">
        <authorList>
            <person name="Gilroy R."/>
        </authorList>
    </citation>
    <scope>NUCLEOTIDE SEQUENCE</scope>
    <source>
        <strain evidence="12">ChiW19-6364</strain>
    </source>
</reference>
<dbReference type="InterPro" id="IPR003594">
    <property type="entry name" value="HATPase_dom"/>
</dbReference>
<evidence type="ECO:0000256" key="7">
    <source>
        <dbReference type="ARBA" id="ARBA00022777"/>
    </source>
</evidence>
<evidence type="ECO:0000256" key="4">
    <source>
        <dbReference type="ARBA" id="ARBA00022553"/>
    </source>
</evidence>
<dbReference type="Pfam" id="PF00512">
    <property type="entry name" value="HisKA"/>
    <property type="match status" value="1"/>
</dbReference>
<dbReference type="Gene3D" id="3.30.565.10">
    <property type="entry name" value="Histidine kinase-like ATPase, C-terminal domain"/>
    <property type="match status" value="1"/>
</dbReference>
<dbReference type="SMART" id="SM00387">
    <property type="entry name" value="HATPase_c"/>
    <property type="match status" value="1"/>
</dbReference>
<keyword evidence="9" id="KW-0902">Two-component regulatory system</keyword>
<dbReference type="EMBL" id="DWUX01000071">
    <property type="protein sequence ID" value="HJD39143.1"/>
    <property type="molecule type" value="Genomic_DNA"/>
</dbReference>
<evidence type="ECO:0000313" key="12">
    <source>
        <dbReference type="EMBL" id="HJD39143.1"/>
    </source>
</evidence>
<dbReference type="PANTHER" id="PTHR45528">
    <property type="entry name" value="SENSOR HISTIDINE KINASE CPXA"/>
    <property type="match status" value="1"/>
</dbReference>
<feature type="domain" description="Histidine kinase" evidence="11">
    <location>
        <begin position="241"/>
        <end position="454"/>
    </location>
</feature>
<dbReference type="Pfam" id="PF02518">
    <property type="entry name" value="HATPase_c"/>
    <property type="match status" value="1"/>
</dbReference>
<evidence type="ECO:0000256" key="8">
    <source>
        <dbReference type="ARBA" id="ARBA00022989"/>
    </source>
</evidence>
<keyword evidence="6" id="KW-0812">Transmembrane</keyword>
<reference evidence="12" key="1">
    <citation type="journal article" date="2021" name="PeerJ">
        <title>Extensive microbial diversity within the chicken gut microbiome revealed by metagenomics and culture.</title>
        <authorList>
            <person name="Gilroy R."/>
            <person name="Ravi A."/>
            <person name="Getino M."/>
            <person name="Pursley I."/>
            <person name="Horton D.L."/>
            <person name="Alikhan N.F."/>
            <person name="Baker D."/>
            <person name="Gharbi K."/>
            <person name="Hall N."/>
            <person name="Watson M."/>
            <person name="Adriaenssens E.M."/>
            <person name="Foster-Nyarko E."/>
            <person name="Jarju S."/>
            <person name="Secka A."/>
            <person name="Antonio M."/>
            <person name="Oren A."/>
            <person name="Chaudhuri R.R."/>
            <person name="La Ragione R."/>
            <person name="Hildebrand F."/>
            <person name="Pallen M.J."/>
        </authorList>
    </citation>
    <scope>NUCLEOTIDE SEQUENCE</scope>
    <source>
        <strain evidence="12">ChiW19-6364</strain>
    </source>
</reference>
<dbReference type="PROSITE" id="PS50109">
    <property type="entry name" value="HIS_KIN"/>
    <property type="match status" value="1"/>
</dbReference>
<comment type="catalytic activity">
    <reaction evidence="1">
        <text>ATP + protein L-histidine = ADP + protein N-phospho-L-histidine.</text>
        <dbReference type="EC" id="2.7.13.3"/>
    </reaction>
</comment>
<keyword evidence="10" id="KW-0472">Membrane</keyword>
<evidence type="ECO:0000256" key="9">
    <source>
        <dbReference type="ARBA" id="ARBA00023012"/>
    </source>
</evidence>
<dbReference type="InterPro" id="IPR005467">
    <property type="entry name" value="His_kinase_dom"/>
</dbReference>
<dbReference type="Proteomes" id="UP000823850">
    <property type="component" value="Unassembled WGS sequence"/>
</dbReference>
<evidence type="ECO:0000256" key="10">
    <source>
        <dbReference type="ARBA" id="ARBA00023136"/>
    </source>
</evidence>
<evidence type="ECO:0000256" key="6">
    <source>
        <dbReference type="ARBA" id="ARBA00022692"/>
    </source>
</evidence>
<dbReference type="GO" id="GO:0000155">
    <property type="term" value="F:phosphorelay sensor kinase activity"/>
    <property type="evidence" value="ECO:0007669"/>
    <property type="project" value="InterPro"/>
</dbReference>